<dbReference type="OrthoDB" id="1440979at2"/>
<keyword evidence="3" id="KW-1185">Reference proteome</keyword>
<proteinExistence type="predicted"/>
<protein>
    <submittedName>
        <fullName evidence="2">Uncharacterized protein</fullName>
    </submittedName>
</protein>
<reference evidence="3" key="1">
    <citation type="submission" date="2016-11" db="EMBL/GenBank/DDBJ databases">
        <authorList>
            <person name="Varghese N."/>
            <person name="Submissions S."/>
        </authorList>
    </citation>
    <scope>NUCLEOTIDE SEQUENCE [LARGE SCALE GENOMIC DNA]</scope>
    <source>
        <strain evidence="3">DSM 25330</strain>
    </source>
</reference>
<dbReference type="EMBL" id="FQWS01000001">
    <property type="protein sequence ID" value="SHH00388.1"/>
    <property type="molecule type" value="Genomic_DNA"/>
</dbReference>
<dbReference type="Proteomes" id="UP000184522">
    <property type="component" value="Unassembled WGS sequence"/>
</dbReference>
<feature type="signal peptide" evidence="1">
    <location>
        <begin position="1"/>
        <end position="18"/>
    </location>
</feature>
<organism evidence="2 3">
    <name type="scientific">Winogradskyella jejuensis</name>
    <dbReference type="NCBI Taxonomy" id="1089305"/>
    <lineage>
        <taxon>Bacteria</taxon>
        <taxon>Pseudomonadati</taxon>
        <taxon>Bacteroidota</taxon>
        <taxon>Flavobacteriia</taxon>
        <taxon>Flavobacteriales</taxon>
        <taxon>Flavobacteriaceae</taxon>
        <taxon>Winogradskyella</taxon>
    </lineage>
</organism>
<dbReference type="RefSeq" id="WP_073084782.1">
    <property type="nucleotide sequence ID" value="NZ_FQWS01000001.1"/>
</dbReference>
<evidence type="ECO:0000313" key="3">
    <source>
        <dbReference type="Proteomes" id="UP000184522"/>
    </source>
</evidence>
<dbReference type="STRING" id="1089305.SAMN05444148_1468"/>
<accession>A0A1M5PFA7</accession>
<sequence>MKNLITLITLFMATAIFAQSKDLNGKVKLDDVKIENVSISVEVDSAEDIESTFSIKDFEELLDITEKGEELSFKIKCNGKTMSNGVKSSMSYEIKGNTNDKKEFLKNIKKLRKAAIKYYKSKE</sequence>
<feature type="chain" id="PRO_5012725583" evidence="1">
    <location>
        <begin position="19"/>
        <end position="123"/>
    </location>
</feature>
<name>A0A1M5PFA7_9FLAO</name>
<gene>
    <name evidence="2" type="ORF">SAMN05444148_1468</name>
</gene>
<dbReference type="AlphaFoldDB" id="A0A1M5PFA7"/>
<evidence type="ECO:0000313" key="2">
    <source>
        <dbReference type="EMBL" id="SHH00388.1"/>
    </source>
</evidence>
<keyword evidence="1" id="KW-0732">Signal</keyword>
<evidence type="ECO:0000256" key="1">
    <source>
        <dbReference type="SAM" id="SignalP"/>
    </source>
</evidence>